<dbReference type="RefSeq" id="YP_009001727.1">
    <property type="nucleotide sequence ID" value="NC_023426.1"/>
</dbReference>
<dbReference type="Proteomes" id="UP000174145">
    <property type="component" value="Segment"/>
</dbReference>
<keyword evidence="3" id="KW-0378">Hydrolase</keyword>
<evidence type="ECO:0000313" key="7">
    <source>
        <dbReference type="EMBL" id="BAO49370.1"/>
    </source>
</evidence>
<dbReference type="GO" id="GO:0008270">
    <property type="term" value="F:zinc ion binding"/>
    <property type="evidence" value="ECO:0007669"/>
    <property type="project" value="InterPro"/>
</dbReference>
<dbReference type="Gene3D" id="3.40.390.10">
    <property type="entry name" value="Collagenase (Catalytic Domain)"/>
    <property type="match status" value="1"/>
</dbReference>
<evidence type="ECO:0000256" key="4">
    <source>
        <dbReference type="ARBA" id="ARBA00022833"/>
    </source>
</evidence>
<sequence>MKIIILLSSFINCINILLVIFLIYDDTNYSIDSMYGYNNIYFNNRYYNTHHLDFTYNVRFPSQRFRCISIDSKIYKYRLTFTFISFDHLNLFENNIILYKNNLIKITQNAFNAWTKYTNLDISYTNDHRADIVIFKYYVNTVGDLGQATFPAQQYPSYIRIYQPNCCRTLNQFKVTILHEIGHALGFHHITTIKSVMFPKYNPYIQPTIEEYDTYCMMALYNY</sequence>
<evidence type="ECO:0000259" key="6">
    <source>
        <dbReference type="SMART" id="SM00235"/>
    </source>
</evidence>
<keyword evidence="5" id="KW-0472">Membrane</keyword>
<evidence type="ECO:0000256" key="5">
    <source>
        <dbReference type="SAM" id="Phobius"/>
    </source>
</evidence>
<dbReference type="GO" id="GO:0006508">
    <property type="term" value="P:proteolysis"/>
    <property type="evidence" value="ECO:0007669"/>
    <property type="project" value="UniProtKB-KW"/>
</dbReference>
<feature type="transmembrane region" description="Helical" evidence="5">
    <location>
        <begin position="5"/>
        <end position="24"/>
    </location>
</feature>
<keyword evidence="5" id="KW-1133">Transmembrane helix</keyword>
<evidence type="ECO:0000256" key="3">
    <source>
        <dbReference type="ARBA" id="ARBA00022801"/>
    </source>
</evidence>
<feature type="domain" description="Peptidase metallopeptidase" evidence="6">
    <location>
        <begin position="71"/>
        <end position="223"/>
    </location>
</feature>
<dbReference type="EMBL" id="AP013055">
    <property type="protein sequence ID" value="BAO49370.1"/>
    <property type="molecule type" value="Genomic_DNA"/>
</dbReference>
<evidence type="ECO:0000256" key="2">
    <source>
        <dbReference type="ARBA" id="ARBA00022723"/>
    </source>
</evidence>
<name>W6JKS0_9POXV</name>
<dbReference type="SMART" id="SM00235">
    <property type="entry name" value="ZnMc"/>
    <property type="match status" value="1"/>
</dbReference>
<evidence type="ECO:0000256" key="1">
    <source>
        <dbReference type="ARBA" id="ARBA00022670"/>
    </source>
</evidence>
<evidence type="ECO:0000313" key="8">
    <source>
        <dbReference type="Proteomes" id="UP000174145"/>
    </source>
</evidence>
<dbReference type="EMBL" id="AP013055">
    <property type="protein sequence ID" value="BAO49614.1"/>
    <property type="molecule type" value="Genomic_DNA"/>
</dbReference>
<dbReference type="GO" id="GO:0004222">
    <property type="term" value="F:metalloendopeptidase activity"/>
    <property type="evidence" value="ECO:0007669"/>
    <property type="project" value="InterPro"/>
</dbReference>
<dbReference type="KEGG" id="vg:18263683"/>
<dbReference type="GeneID" id="18263439"/>
<accession>W6JKS0</accession>
<dbReference type="Pfam" id="PF00413">
    <property type="entry name" value="Peptidase_M10"/>
    <property type="match status" value="1"/>
</dbReference>
<dbReference type="RefSeq" id="YP_009001483.1">
    <property type="nucleotide sequence ID" value="NC_023426.1"/>
</dbReference>
<organism evidence="7 8">
    <name type="scientific">Alphaentomopoxvirus acuprea</name>
    <dbReference type="NCBI Taxonomy" id="62099"/>
    <lineage>
        <taxon>Viruses</taxon>
        <taxon>Varidnaviria</taxon>
        <taxon>Bamfordvirae</taxon>
        <taxon>Nucleocytoviricota</taxon>
        <taxon>Pokkesviricetes</taxon>
        <taxon>Chitovirales</taxon>
        <taxon>Poxviridae</taxon>
        <taxon>Entomopoxvirinae</taxon>
        <taxon>Alphaentomopoxvirus</taxon>
    </lineage>
</organism>
<keyword evidence="1" id="KW-0645">Protease</keyword>
<dbReference type="OrthoDB" id="51at10487"/>
<dbReference type="InterPro" id="IPR001818">
    <property type="entry name" value="Pept_M10_metallopeptidase"/>
</dbReference>
<protein>
    <submittedName>
        <fullName evidence="7">Matrix metalloproteinase</fullName>
    </submittedName>
</protein>
<dbReference type="InterPro" id="IPR021190">
    <property type="entry name" value="Pept_M10A"/>
</dbReference>
<dbReference type="KEGG" id="vg:18263439"/>
<dbReference type="InterPro" id="IPR024079">
    <property type="entry name" value="MetalloPept_cat_dom_sf"/>
</dbReference>
<dbReference type="PRINTS" id="PR00138">
    <property type="entry name" value="MATRIXIN"/>
</dbReference>
<dbReference type="GO" id="GO:0031012">
    <property type="term" value="C:extracellular matrix"/>
    <property type="evidence" value="ECO:0007669"/>
    <property type="project" value="InterPro"/>
</dbReference>
<keyword evidence="4" id="KW-0862">Zinc</keyword>
<dbReference type="GeneID" id="18263683"/>
<keyword evidence="8" id="KW-1185">Reference proteome</keyword>
<proteinExistence type="predicted"/>
<keyword evidence="5" id="KW-0812">Transmembrane</keyword>
<reference evidence="7 8" key="1">
    <citation type="journal article" date="2014" name="Virology">
        <title>The complete genome sequence of the Alphaentomopoxvirus Anomala cuprea entomopoxvirus, including its terminal hairpin loop sequences, suggests a potentially unique mode of apoptosis inhibition and mode of DNA replication.</title>
        <authorList>
            <person name="Mitsuhashi W."/>
            <person name="Miyamoto K."/>
            <person name="Wada S."/>
        </authorList>
    </citation>
    <scope>NUCLEOTIDE SEQUENCE [LARGE SCALE GENOMIC DNA]</scope>
    <source>
        <strain evidence="7">CV6M</strain>
    </source>
</reference>
<dbReference type="SUPFAM" id="SSF55486">
    <property type="entry name" value="Metalloproteases ('zincins'), catalytic domain"/>
    <property type="match status" value="1"/>
</dbReference>
<dbReference type="InterPro" id="IPR006026">
    <property type="entry name" value="Peptidase_Metallo"/>
</dbReference>
<keyword evidence="2" id="KW-0479">Metal-binding</keyword>